<dbReference type="PROSITE" id="PS50089">
    <property type="entry name" value="ZF_RING_2"/>
    <property type="match status" value="1"/>
</dbReference>
<dbReference type="EMBL" id="CAXAMN010024917">
    <property type="protein sequence ID" value="CAK9090943.1"/>
    <property type="molecule type" value="Genomic_DNA"/>
</dbReference>
<evidence type="ECO:0000313" key="5">
    <source>
        <dbReference type="Proteomes" id="UP001642484"/>
    </source>
</evidence>
<organism evidence="3 5">
    <name type="scientific">Durusdinium trenchii</name>
    <dbReference type="NCBI Taxonomy" id="1381693"/>
    <lineage>
        <taxon>Eukaryota</taxon>
        <taxon>Sar</taxon>
        <taxon>Alveolata</taxon>
        <taxon>Dinophyceae</taxon>
        <taxon>Suessiales</taxon>
        <taxon>Symbiodiniaceae</taxon>
        <taxon>Durusdinium</taxon>
    </lineage>
</organism>
<dbReference type="InterPro" id="IPR045194">
    <property type="entry name" value="MGRN1/RNF157-like"/>
</dbReference>
<feature type="domain" description="RING-type" evidence="2">
    <location>
        <begin position="232"/>
        <end position="275"/>
    </location>
</feature>
<keyword evidence="5" id="KW-1185">Reference proteome</keyword>
<dbReference type="Pfam" id="PF13920">
    <property type="entry name" value="zf-C3HC4_3"/>
    <property type="match status" value="1"/>
</dbReference>
<dbReference type="EMBL" id="CAXAMN010025028">
    <property type="protein sequence ID" value="CAK9091880.1"/>
    <property type="molecule type" value="Genomic_DNA"/>
</dbReference>
<evidence type="ECO:0000313" key="4">
    <source>
        <dbReference type="EMBL" id="CAK9091880.1"/>
    </source>
</evidence>
<comment type="caution">
    <text evidence="3">The sequence shown here is derived from an EMBL/GenBank/DDBJ whole genome shotgun (WGS) entry which is preliminary data.</text>
</comment>
<evidence type="ECO:0000259" key="2">
    <source>
        <dbReference type="PROSITE" id="PS50089"/>
    </source>
</evidence>
<reference evidence="3 5" key="1">
    <citation type="submission" date="2024-02" db="EMBL/GenBank/DDBJ databases">
        <authorList>
            <person name="Chen Y."/>
            <person name="Shah S."/>
            <person name="Dougan E. K."/>
            <person name="Thang M."/>
            <person name="Chan C."/>
        </authorList>
    </citation>
    <scope>NUCLEOTIDE SEQUENCE [LARGE SCALE GENOMIC DNA]</scope>
</reference>
<dbReference type="InterPro" id="IPR013083">
    <property type="entry name" value="Znf_RING/FYVE/PHD"/>
</dbReference>
<dbReference type="Proteomes" id="UP001642484">
    <property type="component" value="Unassembled WGS sequence"/>
</dbReference>
<evidence type="ECO:0000256" key="1">
    <source>
        <dbReference type="PROSITE-ProRule" id="PRU00175"/>
    </source>
</evidence>
<evidence type="ECO:0000313" key="3">
    <source>
        <dbReference type="EMBL" id="CAK9090943.1"/>
    </source>
</evidence>
<gene>
    <name evidence="3" type="ORF">CCMP2556_LOCUS43651</name>
    <name evidence="4" type="ORF">CCMP2556_LOCUS44027</name>
</gene>
<dbReference type="SUPFAM" id="SSF57850">
    <property type="entry name" value="RING/U-box"/>
    <property type="match status" value="1"/>
</dbReference>
<dbReference type="InterPro" id="IPR001841">
    <property type="entry name" value="Znf_RING"/>
</dbReference>
<keyword evidence="1" id="KW-0863">Zinc-finger</keyword>
<dbReference type="PANTHER" id="PTHR22996">
    <property type="entry name" value="MAHOGUNIN"/>
    <property type="match status" value="1"/>
</dbReference>
<keyword evidence="1" id="KW-0479">Metal-binding</keyword>
<keyword evidence="1" id="KW-0862">Zinc</keyword>
<accession>A0ABP0QS32</accession>
<name>A0ABP0QS32_9DINO</name>
<dbReference type="Gene3D" id="3.30.40.10">
    <property type="entry name" value="Zinc/RING finger domain, C3HC4 (zinc finger)"/>
    <property type="match status" value="1"/>
</dbReference>
<dbReference type="PANTHER" id="PTHR22996:SF0">
    <property type="entry name" value="RE60872P-RELATED"/>
    <property type="match status" value="1"/>
</dbReference>
<protein>
    <recommendedName>
        <fullName evidence="2">RING-type domain-containing protein</fullName>
    </recommendedName>
</protein>
<sequence>MGGHSSRTAPDLPLPHQEVVSLQGSGGRVQDRPAGYLAAANTAARLAQKCETGQVKVQLAWLPHSFQLQKGPSRHLWEIHGTFTAEGPCTLSAHFHCRERTSSSGVLRYEAADTSGPPSWSASYPAGKHELRLAGDKAIDFQRWPLEVFWKLKHKRMDVIPVVFVLDMPGVQSIVHISLEVSKEAALNLQLKLLRQKVVIDQKEYLLEEIYGLADLAKEDGAHDESSHGEPCVVCLSDPRTTAILPCRHLCLCEECARELSIGAQLRGDTCPICRGKIQHVQVFELKS</sequence>
<dbReference type="SMART" id="SM00184">
    <property type="entry name" value="RING"/>
    <property type="match status" value="1"/>
</dbReference>
<proteinExistence type="predicted"/>